<dbReference type="Gene3D" id="1.10.287.630">
    <property type="entry name" value="Helix hairpin bin"/>
    <property type="match status" value="1"/>
</dbReference>
<dbReference type="SMART" id="SM00100">
    <property type="entry name" value="cNMP"/>
    <property type="match status" value="1"/>
</dbReference>
<feature type="region of interest" description="Disordered" evidence="7">
    <location>
        <begin position="50"/>
        <end position="87"/>
    </location>
</feature>
<dbReference type="EMBL" id="JAGTXO010000001">
    <property type="protein sequence ID" value="KAG8471221.1"/>
    <property type="molecule type" value="Genomic_DNA"/>
</dbReference>
<evidence type="ECO:0000256" key="8">
    <source>
        <dbReference type="SAM" id="Phobius"/>
    </source>
</evidence>
<dbReference type="OrthoDB" id="421226at2759"/>
<feature type="transmembrane region" description="Helical" evidence="8">
    <location>
        <begin position="491"/>
        <end position="513"/>
    </location>
</feature>
<protein>
    <recommendedName>
        <fullName evidence="9">Cyclic nucleotide-binding domain-containing protein</fullName>
    </recommendedName>
</protein>
<dbReference type="SUPFAM" id="SSF81324">
    <property type="entry name" value="Voltage-gated potassium channels"/>
    <property type="match status" value="1"/>
</dbReference>
<dbReference type="PROSITE" id="PS50042">
    <property type="entry name" value="CNMP_BINDING_3"/>
    <property type="match status" value="1"/>
</dbReference>
<dbReference type="CDD" id="cd00038">
    <property type="entry name" value="CAP_ED"/>
    <property type="match status" value="1"/>
</dbReference>
<feature type="transmembrane region" description="Helical" evidence="8">
    <location>
        <begin position="460"/>
        <end position="479"/>
    </location>
</feature>
<dbReference type="SUPFAM" id="SSF51206">
    <property type="entry name" value="cAMP-binding domain-like"/>
    <property type="match status" value="1"/>
</dbReference>
<evidence type="ECO:0000256" key="1">
    <source>
        <dbReference type="ARBA" id="ARBA00004141"/>
    </source>
</evidence>
<keyword evidence="3 8" id="KW-0812">Transmembrane</keyword>
<feature type="region of interest" description="Disordered" evidence="7">
    <location>
        <begin position="234"/>
        <end position="273"/>
    </location>
</feature>
<evidence type="ECO:0000256" key="4">
    <source>
        <dbReference type="ARBA" id="ARBA00022989"/>
    </source>
</evidence>
<reference evidence="10" key="1">
    <citation type="submission" date="2021-05" db="EMBL/GenBank/DDBJ databases">
        <title>The genome of the haptophyte Pavlova lutheri (Diacronema luteri, Pavlovales) - a model for lipid biosynthesis in eukaryotic algae.</title>
        <authorList>
            <person name="Hulatt C.J."/>
            <person name="Posewitz M.C."/>
        </authorList>
    </citation>
    <scope>NUCLEOTIDE SEQUENCE</scope>
    <source>
        <strain evidence="10">NIVA-4/92</strain>
    </source>
</reference>
<evidence type="ECO:0000259" key="9">
    <source>
        <dbReference type="PROSITE" id="PS50042"/>
    </source>
</evidence>
<evidence type="ECO:0000313" key="10">
    <source>
        <dbReference type="EMBL" id="KAG8471221.1"/>
    </source>
</evidence>
<keyword evidence="6 8" id="KW-0472">Membrane</keyword>
<dbReference type="OMA" id="KECEVAD"/>
<comment type="subcellular location">
    <subcellularLocation>
        <location evidence="1">Membrane</location>
        <topology evidence="1">Multi-pass membrane protein</topology>
    </subcellularLocation>
</comment>
<dbReference type="InterPro" id="IPR000595">
    <property type="entry name" value="cNMP-bd_dom"/>
</dbReference>
<feature type="compositionally biased region" description="Low complexity" evidence="7">
    <location>
        <begin position="240"/>
        <end position="256"/>
    </location>
</feature>
<evidence type="ECO:0000256" key="6">
    <source>
        <dbReference type="ARBA" id="ARBA00023136"/>
    </source>
</evidence>
<dbReference type="Gene3D" id="2.60.120.10">
    <property type="entry name" value="Jelly Rolls"/>
    <property type="match status" value="1"/>
</dbReference>
<dbReference type="GO" id="GO:0042391">
    <property type="term" value="P:regulation of membrane potential"/>
    <property type="evidence" value="ECO:0007669"/>
    <property type="project" value="TreeGrafter"/>
</dbReference>
<dbReference type="GO" id="GO:0005249">
    <property type="term" value="F:voltage-gated potassium channel activity"/>
    <property type="evidence" value="ECO:0007669"/>
    <property type="project" value="TreeGrafter"/>
</dbReference>
<feature type="transmembrane region" description="Helical" evidence="8">
    <location>
        <begin position="665"/>
        <end position="688"/>
    </location>
</feature>
<feature type="compositionally biased region" description="Low complexity" evidence="7">
    <location>
        <begin position="188"/>
        <end position="207"/>
    </location>
</feature>
<feature type="region of interest" description="Disordered" evidence="7">
    <location>
        <begin position="895"/>
        <end position="939"/>
    </location>
</feature>
<dbReference type="Gene3D" id="1.10.287.70">
    <property type="match status" value="1"/>
</dbReference>
<dbReference type="Proteomes" id="UP000751190">
    <property type="component" value="Unassembled WGS sequence"/>
</dbReference>
<dbReference type="InterPro" id="IPR014710">
    <property type="entry name" value="RmlC-like_jellyroll"/>
</dbReference>
<keyword evidence="4 8" id="KW-1133">Transmembrane helix</keyword>
<dbReference type="Pfam" id="PF00027">
    <property type="entry name" value="cNMP_binding"/>
    <property type="match status" value="1"/>
</dbReference>
<dbReference type="PANTHER" id="PTHR10217">
    <property type="entry name" value="VOLTAGE AND LIGAND GATED POTASSIUM CHANNEL"/>
    <property type="match status" value="1"/>
</dbReference>
<sequence length="939" mass="100043">MLRRTSDGPKLISLTPAELERLIAQRLHEHHQHSDGVHLPQRETIDMLSRSRAPLVPASPRAPPDDLRLSRGRSAGLSAQAGPPRNRLAVARDRGATSGCDFHSAQILGQRRSTFNGPDGASPTTTGAADAGAAVATVPAGTAPNASIAGIAAGHLPRGGEMSLSTPSMHAAAPLAPQCDAQSTRTPAGSGAQASAAGEHGSAAPSARGGGGRLPRGGEMSLSTPLIHAAASVAPDAPPRGHAPGAHHAAHAAHTPPTHHPPTSLHRQTSADAQHVPGPEALLLGFGPLPTIRDTSRRGIELGSAPPPAVSDGAPEALLLVPISRENSRKGIDISMDTAPRASSGARSWLVRLSLGARGAEAGAHCPSASTSATHAHAPSPTPADVAAAAVHAARKDSTIVPFGSSGARKDSRMHLIPLTAAEPVSAGHAWRRALGALGGALQLVVMHPYSRRRLRWERIIFAAVMLTVIEAPFYAAFLETNATDSSATSVLTIFIDLLIGADVYVNLLTGYVSDDANAVEMGLVPIARHYARSWLLLDVIAAWPVRCVALMATGSANETFSTIVRVGRLARCLKAPLVMRTLRRNRNSLLVVVVLAYLIAMHWFTCLQWALPRAMGYPPDSWPIVTGTINETTTRRYIQTAFNTISQMASIGYGNYQPNTDQELITTVFNIVLGNACFGLLVSAFAVKLSSTDSCTRAHDERVEAMNHYLALTAMPVELRQRVRAHLLAQFPTNKLYDEEAVLSMLPFQVRRDLNLVRARTLYQKVPLFRVGGVAFMVQVSQHLRPQHALPGEYLLHEGEPIVWVSFIDEGAVEVLVGPDLELVAELHDGEFLGESACVRERVCAITTARVLQHSVIFSIRGSALREILGRFPDAKLAVMHVINSRLDVLDRRRPRAHGTPYGARAAPQPRAPQPHAPMSLAVPPAPATRRCRSASFS</sequence>
<keyword evidence="11" id="KW-1185">Reference proteome</keyword>
<evidence type="ECO:0000256" key="5">
    <source>
        <dbReference type="ARBA" id="ARBA00023065"/>
    </source>
</evidence>
<feature type="region of interest" description="Disordered" evidence="7">
    <location>
        <begin position="159"/>
        <end position="220"/>
    </location>
</feature>
<accession>A0A8J5XKV9</accession>
<dbReference type="InterPro" id="IPR005821">
    <property type="entry name" value="Ion_trans_dom"/>
</dbReference>
<keyword evidence="2" id="KW-0813">Transport</keyword>
<proteinExistence type="predicted"/>
<evidence type="ECO:0000256" key="2">
    <source>
        <dbReference type="ARBA" id="ARBA00022448"/>
    </source>
</evidence>
<feature type="transmembrane region" description="Helical" evidence="8">
    <location>
        <begin position="590"/>
        <end position="612"/>
    </location>
</feature>
<evidence type="ECO:0000256" key="3">
    <source>
        <dbReference type="ARBA" id="ARBA00022692"/>
    </source>
</evidence>
<dbReference type="PANTHER" id="PTHR10217:SF435">
    <property type="entry name" value="POTASSIUM VOLTAGE-GATED CHANNEL PROTEIN EAG"/>
    <property type="match status" value="1"/>
</dbReference>
<dbReference type="InterPro" id="IPR018490">
    <property type="entry name" value="cNMP-bd_dom_sf"/>
</dbReference>
<organism evidence="10 11">
    <name type="scientific">Diacronema lutheri</name>
    <name type="common">Unicellular marine alga</name>
    <name type="synonym">Monochrysis lutheri</name>
    <dbReference type="NCBI Taxonomy" id="2081491"/>
    <lineage>
        <taxon>Eukaryota</taxon>
        <taxon>Haptista</taxon>
        <taxon>Haptophyta</taxon>
        <taxon>Pavlovophyceae</taxon>
        <taxon>Pavlovales</taxon>
        <taxon>Pavlovaceae</taxon>
        <taxon>Diacronema</taxon>
    </lineage>
</organism>
<evidence type="ECO:0000313" key="11">
    <source>
        <dbReference type="Proteomes" id="UP000751190"/>
    </source>
</evidence>
<dbReference type="AlphaFoldDB" id="A0A8J5XKV9"/>
<comment type="caution">
    <text evidence="10">The sequence shown here is derived from an EMBL/GenBank/DDBJ whole genome shotgun (WGS) entry which is preliminary data.</text>
</comment>
<feature type="domain" description="Cyclic nucleotide-binding" evidence="9">
    <location>
        <begin position="769"/>
        <end position="877"/>
    </location>
</feature>
<dbReference type="GO" id="GO:0005886">
    <property type="term" value="C:plasma membrane"/>
    <property type="evidence" value="ECO:0007669"/>
    <property type="project" value="TreeGrafter"/>
</dbReference>
<name>A0A8J5XKV9_DIALT</name>
<dbReference type="Pfam" id="PF00520">
    <property type="entry name" value="Ion_trans"/>
    <property type="match status" value="1"/>
</dbReference>
<gene>
    <name evidence="10" type="ORF">KFE25_009642</name>
</gene>
<evidence type="ECO:0000256" key="7">
    <source>
        <dbReference type="SAM" id="MobiDB-lite"/>
    </source>
</evidence>
<dbReference type="InterPro" id="IPR050818">
    <property type="entry name" value="KCNH_animal-type"/>
</dbReference>
<keyword evidence="5" id="KW-0406">Ion transport</keyword>